<feature type="non-terminal residue" evidence="1">
    <location>
        <position position="1"/>
    </location>
</feature>
<dbReference type="AlphaFoldDB" id="A0A165CJG1"/>
<dbReference type="GeneID" id="63820144"/>
<gene>
    <name evidence="1" type="ORF">LAESUDRAFT_605410</name>
</gene>
<keyword evidence="2" id="KW-1185">Reference proteome</keyword>
<dbReference type="OrthoDB" id="3253623at2759"/>
<dbReference type="RefSeq" id="XP_040760661.1">
    <property type="nucleotide sequence ID" value="XM_040903113.1"/>
</dbReference>
<sequence>NSPLLEYEEWLVSSYLLVEQHMNHSIPRVREYSSMLLDDLTLSLLEVDNWKMLEWEKQRIIVLHTSEQSKQPNHWLGRLLCRPGLESTLDRGILKTSKKNPMECGDIFDTDTIQMLQGPDGQPFLKTGTNEGRYIFGLCMDGFQPHGRGGPPTSIGAIYLACMNLPPDIRYSLDNLFLAGIIP</sequence>
<dbReference type="Proteomes" id="UP000076871">
    <property type="component" value="Unassembled WGS sequence"/>
</dbReference>
<name>A0A165CJG1_9APHY</name>
<protein>
    <submittedName>
        <fullName evidence="1">Uncharacterized protein</fullName>
    </submittedName>
</protein>
<feature type="non-terminal residue" evidence="1">
    <location>
        <position position="183"/>
    </location>
</feature>
<dbReference type="EMBL" id="KV427648">
    <property type="protein sequence ID" value="KZT02921.1"/>
    <property type="molecule type" value="Genomic_DNA"/>
</dbReference>
<proteinExistence type="predicted"/>
<reference evidence="1 2" key="1">
    <citation type="journal article" date="2016" name="Mol. Biol. Evol.">
        <title>Comparative Genomics of Early-Diverging Mushroom-Forming Fungi Provides Insights into the Origins of Lignocellulose Decay Capabilities.</title>
        <authorList>
            <person name="Nagy L.G."/>
            <person name="Riley R."/>
            <person name="Tritt A."/>
            <person name="Adam C."/>
            <person name="Daum C."/>
            <person name="Floudas D."/>
            <person name="Sun H."/>
            <person name="Yadav J.S."/>
            <person name="Pangilinan J."/>
            <person name="Larsson K.H."/>
            <person name="Matsuura K."/>
            <person name="Barry K."/>
            <person name="Labutti K."/>
            <person name="Kuo R."/>
            <person name="Ohm R.A."/>
            <person name="Bhattacharya S.S."/>
            <person name="Shirouzu T."/>
            <person name="Yoshinaga Y."/>
            <person name="Martin F.M."/>
            <person name="Grigoriev I.V."/>
            <person name="Hibbett D.S."/>
        </authorList>
    </citation>
    <scope>NUCLEOTIDE SEQUENCE [LARGE SCALE GENOMIC DNA]</scope>
    <source>
        <strain evidence="1 2">93-53</strain>
    </source>
</reference>
<evidence type="ECO:0000313" key="2">
    <source>
        <dbReference type="Proteomes" id="UP000076871"/>
    </source>
</evidence>
<dbReference type="InParanoid" id="A0A165CJG1"/>
<accession>A0A165CJG1</accession>
<dbReference type="STRING" id="1314785.A0A165CJG1"/>
<organism evidence="1 2">
    <name type="scientific">Laetiporus sulphureus 93-53</name>
    <dbReference type="NCBI Taxonomy" id="1314785"/>
    <lineage>
        <taxon>Eukaryota</taxon>
        <taxon>Fungi</taxon>
        <taxon>Dikarya</taxon>
        <taxon>Basidiomycota</taxon>
        <taxon>Agaricomycotina</taxon>
        <taxon>Agaricomycetes</taxon>
        <taxon>Polyporales</taxon>
        <taxon>Laetiporus</taxon>
    </lineage>
</organism>
<evidence type="ECO:0000313" key="1">
    <source>
        <dbReference type="EMBL" id="KZT02921.1"/>
    </source>
</evidence>